<gene>
    <name evidence="1" type="ORF">JZ751_026977</name>
</gene>
<organism evidence="1 2">
    <name type="scientific">Albula glossodonta</name>
    <name type="common">roundjaw bonefish</name>
    <dbReference type="NCBI Taxonomy" id="121402"/>
    <lineage>
        <taxon>Eukaryota</taxon>
        <taxon>Metazoa</taxon>
        <taxon>Chordata</taxon>
        <taxon>Craniata</taxon>
        <taxon>Vertebrata</taxon>
        <taxon>Euteleostomi</taxon>
        <taxon>Actinopterygii</taxon>
        <taxon>Neopterygii</taxon>
        <taxon>Teleostei</taxon>
        <taxon>Albuliformes</taxon>
        <taxon>Albulidae</taxon>
        <taxon>Albula</taxon>
    </lineage>
</organism>
<name>A0A8T2NE23_9TELE</name>
<dbReference type="Proteomes" id="UP000824540">
    <property type="component" value="Unassembled WGS sequence"/>
</dbReference>
<keyword evidence="2" id="KW-1185">Reference proteome</keyword>
<sequence length="108" mass="12208">MVGTVLGAPLAYLVCRENKDSLEHRARKVRREIPASTASPPELLFLEPRVPQGPLDSQAYLVGREPKVTEVSLDHLGVPEHRVCPDCRVHLDSQDKRESQEMPFLLRE</sequence>
<dbReference type="AlphaFoldDB" id="A0A8T2NE23"/>
<reference evidence="1" key="1">
    <citation type="thesis" date="2021" institute="BYU ScholarsArchive" country="Provo, UT, USA">
        <title>Applications of and Algorithms for Genome Assembly and Genomic Analyses with an Emphasis on Marine Teleosts.</title>
        <authorList>
            <person name="Pickett B.D."/>
        </authorList>
    </citation>
    <scope>NUCLEOTIDE SEQUENCE</scope>
    <source>
        <strain evidence="1">HI-2016</strain>
    </source>
</reference>
<accession>A0A8T2NE23</accession>
<protein>
    <submittedName>
        <fullName evidence="1">Uncharacterized protein</fullName>
    </submittedName>
</protein>
<evidence type="ECO:0000313" key="1">
    <source>
        <dbReference type="EMBL" id="KAG9338224.1"/>
    </source>
</evidence>
<comment type="caution">
    <text evidence="1">The sequence shown here is derived from an EMBL/GenBank/DDBJ whole genome shotgun (WGS) entry which is preliminary data.</text>
</comment>
<proteinExistence type="predicted"/>
<evidence type="ECO:0000313" key="2">
    <source>
        <dbReference type="Proteomes" id="UP000824540"/>
    </source>
</evidence>
<dbReference type="EMBL" id="JAFBMS010000071">
    <property type="protein sequence ID" value="KAG9338224.1"/>
    <property type="molecule type" value="Genomic_DNA"/>
</dbReference>